<feature type="transmembrane region" description="Helical" evidence="7">
    <location>
        <begin position="243"/>
        <end position="259"/>
    </location>
</feature>
<dbReference type="GO" id="GO:0005886">
    <property type="term" value="C:plasma membrane"/>
    <property type="evidence" value="ECO:0007669"/>
    <property type="project" value="TreeGrafter"/>
</dbReference>
<feature type="transmembrane region" description="Helical" evidence="7">
    <location>
        <begin position="416"/>
        <end position="438"/>
    </location>
</feature>
<sequence length="469" mass="49886">MATVSVKAARPGRLSELLLMLLAVALGVGGYAATAYSRSGSLPENFGLHIGVLVAVAIAATLIVRWLVPYADPVILPVTVALNGIGLAMIYRIDQSYIAKGGGALKFVVGTRQLMWTGLGLLTMMAILFFIPSHRRLRTTPMLWMLFSLILLVSPAIPGLGKSVNGARIWIGFGPIRIQPAELVKVTLAIAFAAYLVAYRDRLKLGGTKILGLRFPRAKDMGPLLSIWVLSLGVLVFQRDLGTSLLFFGLFVAMLYVATDQVSWIIIGFSLFAVGAASATRIFPHVQYRFDVWLHTFDPEVYSRAAGGSWQLAQAQFGMAFGGLFGTGWGKGYPAEVYAANSDMILASLGEELGLTGLLAILLLYLILVERGIRAAVSVRDGFGKLLATGLSFSIALQLFVVGGGIFRIIPLTGLTAPFLAAGGSSLISSWIVIALLLRVSDAARRPASDPSSALDSMKGGAALEPANS</sequence>
<dbReference type="EMBL" id="MQSV01000001">
    <property type="protein sequence ID" value="OKL49435.1"/>
    <property type="molecule type" value="Genomic_DNA"/>
</dbReference>
<feature type="transmembrane region" description="Helical" evidence="7">
    <location>
        <begin position="48"/>
        <end position="67"/>
    </location>
</feature>
<feature type="transmembrane region" description="Helical" evidence="7">
    <location>
        <begin position="74"/>
        <end position="93"/>
    </location>
</feature>
<keyword evidence="2 7" id="KW-0812">Transmembrane</keyword>
<feature type="transmembrane region" description="Helical" evidence="7">
    <location>
        <begin position="143"/>
        <end position="161"/>
    </location>
</feature>
<evidence type="ECO:0000313" key="8">
    <source>
        <dbReference type="EMBL" id="OKL49435.1"/>
    </source>
</evidence>
<evidence type="ECO:0000313" key="9">
    <source>
        <dbReference type="Proteomes" id="UP000186785"/>
    </source>
</evidence>
<keyword evidence="4 7" id="KW-1133">Transmembrane helix</keyword>
<name>A0A1Q5PPV0_9ACTO</name>
<proteinExistence type="predicted"/>
<dbReference type="RefSeq" id="WP_073708326.1">
    <property type="nucleotide sequence ID" value="NZ_MQSV01000001.1"/>
</dbReference>
<dbReference type="STRING" id="1921764.BSR28_02240"/>
<feature type="transmembrane region" description="Helical" evidence="7">
    <location>
        <begin position="181"/>
        <end position="199"/>
    </location>
</feature>
<dbReference type="OrthoDB" id="9812661at2"/>
<dbReference type="GO" id="GO:0008360">
    <property type="term" value="P:regulation of cell shape"/>
    <property type="evidence" value="ECO:0007669"/>
    <property type="project" value="UniProtKB-KW"/>
</dbReference>
<evidence type="ECO:0000256" key="3">
    <source>
        <dbReference type="ARBA" id="ARBA00022960"/>
    </source>
</evidence>
<feature type="transmembrane region" description="Helical" evidence="7">
    <location>
        <begin position="353"/>
        <end position="369"/>
    </location>
</feature>
<dbReference type="PANTHER" id="PTHR30474:SF3">
    <property type="entry name" value="PEPTIDOGLYCAN GLYCOSYLTRANSFERASE RODA"/>
    <property type="match status" value="1"/>
</dbReference>
<gene>
    <name evidence="8" type="ORF">BSR29_00240</name>
</gene>
<keyword evidence="5 7" id="KW-0472">Membrane</keyword>
<dbReference type="Proteomes" id="UP000186785">
    <property type="component" value="Unassembled WGS sequence"/>
</dbReference>
<evidence type="ECO:0000256" key="2">
    <source>
        <dbReference type="ARBA" id="ARBA00022692"/>
    </source>
</evidence>
<evidence type="ECO:0000256" key="6">
    <source>
        <dbReference type="SAM" id="MobiDB-lite"/>
    </source>
</evidence>
<feature type="transmembrane region" description="Helical" evidence="7">
    <location>
        <begin position="113"/>
        <end position="131"/>
    </location>
</feature>
<accession>A0A1Q5PPV0</accession>
<feature type="transmembrane region" description="Helical" evidence="7">
    <location>
        <begin position="390"/>
        <end position="410"/>
    </location>
</feature>
<evidence type="ECO:0000256" key="1">
    <source>
        <dbReference type="ARBA" id="ARBA00004141"/>
    </source>
</evidence>
<protein>
    <submittedName>
        <fullName evidence="8">Cell division protein</fullName>
    </submittedName>
</protein>
<dbReference type="AlphaFoldDB" id="A0A1Q5PPV0"/>
<reference evidence="8 9" key="1">
    <citation type="submission" date="2016-11" db="EMBL/GenBank/DDBJ databases">
        <title>Actinomyces gypaetusis sp. nov. isolated from the vulture Gypaetus barbatus in Qinghai Tibet Plateau China.</title>
        <authorList>
            <person name="Meng X."/>
        </authorList>
    </citation>
    <scope>NUCLEOTIDE SEQUENCE [LARGE SCALE GENOMIC DNA]</scope>
    <source>
        <strain evidence="8 9">VUL4_2</strain>
    </source>
</reference>
<feature type="region of interest" description="Disordered" evidence="6">
    <location>
        <begin position="446"/>
        <end position="469"/>
    </location>
</feature>
<feature type="transmembrane region" description="Helical" evidence="7">
    <location>
        <begin position="264"/>
        <end position="283"/>
    </location>
</feature>
<keyword evidence="8" id="KW-0132">Cell division</keyword>
<dbReference type="GO" id="GO:0051301">
    <property type="term" value="P:cell division"/>
    <property type="evidence" value="ECO:0007669"/>
    <property type="project" value="UniProtKB-KW"/>
</dbReference>
<evidence type="ECO:0000256" key="4">
    <source>
        <dbReference type="ARBA" id="ARBA00022989"/>
    </source>
</evidence>
<keyword evidence="9" id="KW-1185">Reference proteome</keyword>
<comment type="caution">
    <text evidence="8">The sequence shown here is derived from an EMBL/GenBank/DDBJ whole genome shotgun (WGS) entry which is preliminary data.</text>
</comment>
<dbReference type="GO" id="GO:0032153">
    <property type="term" value="C:cell division site"/>
    <property type="evidence" value="ECO:0007669"/>
    <property type="project" value="TreeGrafter"/>
</dbReference>
<dbReference type="InterPro" id="IPR001182">
    <property type="entry name" value="FtsW/RodA"/>
</dbReference>
<evidence type="ECO:0000256" key="7">
    <source>
        <dbReference type="SAM" id="Phobius"/>
    </source>
</evidence>
<evidence type="ECO:0000256" key="5">
    <source>
        <dbReference type="ARBA" id="ARBA00023136"/>
    </source>
</evidence>
<keyword evidence="3" id="KW-0133">Cell shape</keyword>
<dbReference type="Pfam" id="PF01098">
    <property type="entry name" value="FTSW_RODA_SPOVE"/>
    <property type="match status" value="1"/>
</dbReference>
<dbReference type="GO" id="GO:0015648">
    <property type="term" value="F:lipid-linked peptidoglycan transporter activity"/>
    <property type="evidence" value="ECO:0007669"/>
    <property type="project" value="TreeGrafter"/>
</dbReference>
<comment type="subcellular location">
    <subcellularLocation>
        <location evidence="1">Membrane</location>
        <topology evidence="1">Multi-pass membrane protein</topology>
    </subcellularLocation>
</comment>
<organism evidence="8 9">
    <name type="scientific">Boudabousia liubingyangii</name>
    <dbReference type="NCBI Taxonomy" id="1921764"/>
    <lineage>
        <taxon>Bacteria</taxon>
        <taxon>Bacillati</taxon>
        <taxon>Actinomycetota</taxon>
        <taxon>Actinomycetes</taxon>
        <taxon>Actinomycetales</taxon>
        <taxon>Actinomycetaceae</taxon>
        <taxon>Boudabousia</taxon>
    </lineage>
</organism>
<dbReference type="PANTHER" id="PTHR30474">
    <property type="entry name" value="CELL CYCLE PROTEIN"/>
    <property type="match status" value="1"/>
</dbReference>
<keyword evidence="8" id="KW-0131">Cell cycle</keyword>